<name>A0A9P5ZQ63_PLEER</name>
<gene>
    <name evidence="1" type="ORF">BDN71DRAFT_1396714</name>
</gene>
<dbReference type="OrthoDB" id="2158839at2759"/>
<dbReference type="EMBL" id="MU154601">
    <property type="protein sequence ID" value="KAF9492432.1"/>
    <property type="molecule type" value="Genomic_DNA"/>
</dbReference>
<organism evidence="1 2">
    <name type="scientific">Pleurotus eryngii</name>
    <name type="common">Boletus of the steppes</name>
    <dbReference type="NCBI Taxonomy" id="5323"/>
    <lineage>
        <taxon>Eukaryota</taxon>
        <taxon>Fungi</taxon>
        <taxon>Dikarya</taxon>
        <taxon>Basidiomycota</taxon>
        <taxon>Agaricomycotina</taxon>
        <taxon>Agaricomycetes</taxon>
        <taxon>Agaricomycetidae</taxon>
        <taxon>Agaricales</taxon>
        <taxon>Pleurotineae</taxon>
        <taxon>Pleurotaceae</taxon>
        <taxon>Pleurotus</taxon>
    </lineage>
</organism>
<dbReference type="AlphaFoldDB" id="A0A9P5ZQ63"/>
<feature type="non-terminal residue" evidence="1">
    <location>
        <position position="1"/>
    </location>
</feature>
<comment type="caution">
    <text evidence="1">The sequence shown here is derived from an EMBL/GenBank/DDBJ whole genome shotgun (WGS) entry which is preliminary data.</text>
</comment>
<evidence type="ECO:0000313" key="1">
    <source>
        <dbReference type="EMBL" id="KAF9492432.1"/>
    </source>
</evidence>
<accession>A0A9P5ZQ63</accession>
<dbReference type="Proteomes" id="UP000807025">
    <property type="component" value="Unassembled WGS sequence"/>
</dbReference>
<sequence>CPICLGYHPYKIIECNTSILWDHSYPTVFQRINWVLFLGSGSALHVNWQCSTGCSASSHPTCHLFSGCSSLSHGVQECSQAEKI</sequence>
<reference evidence="1" key="1">
    <citation type="submission" date="2020-11" db="EMBL/GenBank/DDBJ databases">
        <authorList>
            <consortium name="DOE Joint Genome Institute"/>
            <person name="Ahrendt S."/>
            <person name="Riley R."/>
            <person name="Andreopoulos W."/>
            <person name="Labutti K."/>
            <person name="Pangilinan J."/>
            <person name="Ruiz-Duenas F.J."/>
            <person name="Barrasa J.M."/>
            <person name="Sanchez-Garcia M."/>
            <person name="Camarero S."/>
            <person name="Miyauchi S."/>
            <person name="Serrano A."/>
            <person name="Linde D."/>
            <person name="Babiker R."/>
            <person name="Drula E."/>
            <person name="Ayuso-Fernandez I."/>
            <person name="Pacheco R."/>
            <person name="Padilla G."/>
            <person name="Ferreira P."/>
            <person name="Barriuso J."/>
            <person name="Kellner H."/>
            <person name="Castanera R."/>
            <person name="Alfaro M."/>
            <person name="Ramirez L."/>
            <person name="Pisabarro A.G."/>
            <person name="Kuo A."/>
            <person name="Tritt A."/>
            <person name="Lipzen A."/>
            <person name="He G."/>
            <person name="Yan M."/>
            <person name="Ng V."/>
            <person name="Cullen D."/>
            <person name="Martin F."/>
            <person name="Rosso M.-N."/>
            <person name="Henrissat B."/>
            <person name="Hibbett D."/>
            <person name="Martinez A.T."/>
            <person name="Grigoriev I.V."/>
        </authorList>
    </citation>
    <scope>NUCLEOTIDE SEQUENCE</scope>
    <source>
        <strain evidence="1">ATCC 90797</strain>
    </source>
</reference>
<keyword evidence="2" id="KW-1185">Reference proteome</keyword>
<protein>
    <submittedName>
        <fullName evidence="1">Uncharacterized protein</fullName>
    </submittedName>
</protein>
<evidence type="ECO:0000313" key="2">
    <source>
        <dbReference type="Proteomes" id="UP000807025"/>
    </source>
</evidence>
<proteinExistence type="predicted"/>